<dbReference type="GO" id="GO:0005829">
    <property type="term" value="C:cytosol"/>
    <property type="evidence" value="ECO:0007669"/>
    <property type="project" value="TreeGrafter"/>
</dbReference>
<keyword evidence="5" id="KW-1185">Reference proteome</keyword>
<evidence type="ECO:0000313" key="4">
    <source>
        <dbReference type="EMBL" id="POM72408.1"/>
    </source>
</evidence>
<dbReference type="EMBL" id="NCKW01005830">
    <property type="protein sequence ID" value="POM72408.1"/>
    <property type="molecule type" value="Genomic_DNA"/>
</dbReference>
<dbReference type="GO" id="GO:0048471">
    <property type="term" value="C:perinuclear region of cytoplasm"/>
    <property type="evidence" value="ECO:0007669"/>
    <property type="project" value="TreeGrafter"/>
</dbReference>
<keyword evidence="2" id="KW-0433">Leucine-rich repeat</keyword>
<dbReference type="GO" id="GO:0031267">
    <property type="term" value="F:small GTPase binding"/>
    <property type="evidence" value="ECO:0007669"/>
    <property type="project" value="TreeGrafter"/>
</dbReference>
<dbReference type="Pfam" id="PF13516">
    <property type="entry name" value="LRR_6"/>
    <property type="match status" value="2"/>
</dbReference>
<dbReference type="OrthoDB" id="65413at2759"/>
<accession>A0A2P4Y3M7</accession>
<protein>
    <submittedName>
        <fullName evidence="4">Uncharacterized protein</fullName>
    </submittedName>
</protein>
<evidence type="ECO:0000256" key="2">
    <source>
        <dbReference type="ARBA" id="ARBA00022614"/>
    </source>
</evidence>
<dbReference type="Gene3D" id="3.80.10.10">
    <property type="entry name" value="Ribonuclease Inhibitor"/>
    <property type="match status" value="2"/>
</dbReference>
<dbReference type="InterPro" id="IPR027038">
    <property type="entry name" value="RanGap"/>
</dbReference>
<reference evidence="4 5" key="1">
    <citation type="journal article" date="2017" name="Genome Biol. Evol.">
        <title>Phytophthora megakarya and P. palmivora, closely related causal agents of cacao black pod rot, underwent increases in genome sizes and gene numbers by different mechanisms.</title>
        <authorList>
            <person name="Ali S.S."/>
            <person name="Shao J."/>
            <person name="Lary D.J."/>
            <person name="Kronmiller B."/>
            <person name="Shen D."/>
            <person name="Strem M.D."/>
            <person name="Amoako-Attah I."/>
            <person name="Akrofi A.Y."/>
            <person name="Begoude B.A."/>
            <person name="Ten Hoopen G.M."/>
            <person name="Coulibaly K."/>
            <person name="Kebe B.I."/>
            <person name="Melnick R.L."/>
            <person name="Guiltinan M.J."/>
            <person name="Tyler B.M."/>
            <person name="Meinhardt L.W."/>
            <person name="Bailey B.A."/>
        </authorList>
    </citation>
    <scope>NUCLEOTIDE SEQUENCE [LARGE SCALE GENOMIC DNA]</scope>
    <source>
        <strain evidence="5">sbr112.9</strain>
    </source>
</reference>
<keyword evidence="1" id="KW-0343">GTPase activation</keyword>
<evidence type="ECO:0000256" key="3">
    <source>
        <dbReference type="ARBA" id="ARBA00022737"/>
    </source>
</evidence>
<dbReference type="Proteomes" id="UP000237271">
    <property type="component" value="Unassembled WGS sequence"/>
</dbReference>
<dbReference type="GO" id="GO:0005634">
    <property type="term" value="C:nucleus"/>
    <property type="evidence" value="ECO:0007669"/>
    <property type="project" value="TreeGrafter"/>
</dbReference>
<dbReference type="InterPro" id="IPR001611">
    <property type="entry name" value="Leu-rich_rpt"/>
</dbReference>
<gene>
    <name evidence="4" type="ORF">PHPALM_10876</name>
</gene>
<dbReference type="AlphaFoldDB" id="A0A2P4Y3M7"/>
<name>A0A2P4Y3M7_9STRA</name>
<dbReference type="GO" id="GO:0005096">
    <property type="term" value="F:GTPase activator activity"/>
    <property type="evidence" value="ECO:0007669"/>
    <property type="project" value="UniProtKB-KW"/>
</dbReference>
<keyword evidence="3" id="KW-0677">Repeat</keyword>
<organism evidence="4 5">
    <name type="scientific">Phytophthora palmivora</name>
    <dbReference type="NCBI Taxonomy" id="4796"/>
    <lineage>
        <taxon>Eukaryota</taxon>
        <taxon>Sar</taxon>
        <taxon>Stramenopiles</taxon>
        <taxon>Oomycota</taxon>
        <taxon>Peronosporomycetes</taxon>
        <taxon>Peronosporales</taxon>
        <taxon>Peronosporaceae</taxon>
        <taxon>Phytophthora</taxon>
    </lineage>
</organism>
<sequence length="213" mass="23444">MGYRGAAAFASMLTRNRHLEHLNMGGTDSDDALDAGPGIGSDQAQRIAEALTNANRSLRVLHIGANRIDADAVARFGELLKFNKTLVALDLSRSGLDATKAPRFFTCLSVNSKLERLNLAHNRIGNEGLVACTRALETNRTLRELNLAYNGITEEPLAVLAAKLQSPKRPITPTLEWLCLTGNNMTERTHQEYLNLPQHTIVIELQAHDEHNN</sequence>
<dbReference type="GO" id="GO:0006913">
    <property type="term" value="P:nucleocytoplasmic transport"/>
    <property type="evidence" value="ECO:0007669"/>
    <property type="project" value="TreeGrafter"/>
</dbReference>
<evidence type="ECO:0000313" key="5">
    <source>
        <dbReference type="Proteomes" id="UP000237271"/>
    </source>
</evidence>
<comment type="caution">
    <text evidence="4">The sequence shown here is derived from an EMBL/GenBank/DDBJ whole genome shotgun (WGS) entry which is preliminary data.</text>
</comment>
<dbReference type="SMART" id="SM00368">
    <property type="entry name" value="LRR_RI"/>
    <property type="match status" value="3"/>
</dbReference>
<dbReference type="InterPro" id="IPR032675">
    <property type="entry name" value="LRR_dom_sf"/>
</dbReference>
<proteinExistence type="predicted"/>
<dbReference type="SUPFAM" id="SSF52047">
    <property type="entry name" value="RNI-like"/>
    <property type="match status" value="1"/>
</dbReference>
<evidence type="ECO:0000256" key="1">
    <source>
        <dbReference type="ARBA" id="ARBA00022468"/>
    </source>
</evidence>
<dbReference type="PANTHER" id="PTHR24113">
    <property type="entry name" value="RAN GTPASE-ACTIVATING PROTEIN 1"/>
    <property type="match status" value="1"/>
</dbReference>
<dbReference type="PANTHER" id="PTHR24113:SF12">
    <property type="entry name" value="RAN GTPASE-ACTIVATING PROTEIN 1"/>
    <property type="match status" value="1"/>
</dbReference>